<protein>
    <submittedName>
        <fullName evidence="3">Uncharacterized protein</fullName>
    </submittedName>
</protein>
<reference evidence="3" key="1">
    <citation type="submission" date="2007-07" db="EMBL/GenBank/DDBJ databases">
        <title>PCAP assembly of the Caenorhabditis remanei genome.</title>
        <authorList>
            <consortium name="The Caenorhabditis remanei Sequencing Consortium"/>
            <person name="Wilson R.K."/>
        </authorList>
    </citation>
    <scope>NUCLEOTIDE SEQUENCE [LARGE SCALE GENOMIC DNA]</scope>
    <source>
        <strain evidence="3">PB4641</strain>
    </source>
</reference>
<dbReference type="FunCoup" id="E3N8J2">
    <property type="interactions" value="1680"/>
</dbReference>
<sequence length="603" mass="67251">MIRSTPAGMPPARGTKTLAWFMDNDILKNGGGENGENGQGRRGSSSDGFTQKSLFRSSFSFPRFSKFGEEKGFFWIFWNFQFSLRKFQFLSNFSIFFFSFSFFFFLPRIFKIWGKKKVFFWIFWNFQFSLRKFQFLSNFSIFFCIFNLLRILVFPRFLEFGFLIQNRHVIWRQLLHPTRSTTKFRKTLSGHGAARKEGFTSSQAMSESSEDGAPPPPVTSGGGTSSGAPTAASGAEEYWFYDVATDGYYYEQNGAKGWRRRQPNAAVHKGGKDQEVAHMSVNGPGKYNQLLAAQAAAAQAAFLQHAFQLQQSQMIPQTPPPSGASGAPQMNNPTMRYYDPSSDGFFYEMASVDGWKRRQPNKPVSASVPAGITRPYSQRHQAPESMPRHPQQPTSSYGAALARGQFPRNTVKQPDSEVLSTTPTTTTTSESARGDSTASSICGDSVTTTTFAELFNSADPMFNPIQRPSALKLEQKAVSPTSTMENAPMNSTAALFDAMLADLNGGEKKTPINFNTYTIPPPQSSQSPMKESWNSFRSCSLFSPIKPSKRVQNPLLVGSQNQQPMGVATPMIDDMVDDDTMKMLMRDLDKLWANTPVSTLNQA</sequence>
<keyword evidence="2" id="KW-0812">Transmembrane</keyword>
<feature type="transmembrane region" description="Helical" evidence="2">
    <location>
        <begin position="89"/>
        <end position="113"/>
    </location>
</feature>
<proteinExistence type="predicted"/>
<gene>
    <name evidence="3" type="ORF">CRE_18173</name>
</gene>
<feature type="transmembrane region" description="Helical" evidence="2">
    <location>
        <begin position="133"/>
        <end position="153"/>
    </location>
</feature>
<feature type="region of interest" description="Disordered" evidence="1">
    <location>
        <begin position="30"/>
        <end position="49"/>
    </location>
</feature>
<keyword evidence="2" id="KW-0472">Membrane</keyword>
<evidence type="ECO:0000313" key="3">
    <source>
        <dbReference type="EMBL" id="EFO89488.1"/>
    </source>
</evidence>
<dbReference type="AlphaFoldDB" id="E3N8J2"/>
<accession>E3N8J2</accession>
<keyword evidence="4" id="KW-1185">Reference proteome</keyword>
<feature type="region of interest" description="Disordered" evidence="1">
    <location>
        <begin position="357"/>
        <end position="443"/>
    </location>
</feature>
<dbReference type="OMA" id="WNSFRSC"/>
<feature type="compositionally biased region" description="Polar residues" evidence="1">
    <location>
        <begin position="429"/>
        <end position="443"/>
    </location>
</feature>
<organism evidence="4">
    <name type="scientific">Caenorhabditis remanei</name>
    <name type="common">Caenorhabditis vulgaris</name>
    <dbReference type="NCBI Taxonomy" id="31234"/>
    <lineage>
        <taxon>Eukaryota</taxon>
        <taxon>Metazoa</taxon>
        <taxon>Ecdysozoa</taxon>
        <taxon>Nematoda</taxon>
        <taxon>Chromadorea</taxon>
        <taxon>Rhabditida</taxon>
        <taxon>Rhabditina</taxon>
        <taxon>Rhabditomorpha</taxon>
        <taxon>Rhabditoidea</taxon>
        <taxon>Rhabditidae</taxon>
        <taxon>Peloderinae</taxon>
        <taxon>Caenorhabditis</taxon>
    </lineage>
</organism>
<name>E3N8J2_CAERE</name>
<evidence type="ECO:0000313" key="4">
    <source>
        <dbReference type="Proteomes" id="UP000008281"/>
    </source>
</evidence>
<keyword evidence="2" id="KW-1133">Transmembrane helix</keyword>
<dbReference type="InParanoid" id="E3N8J2"/>
<feature type="compositionally biased region" description="Gly residues" evidence="1">
    <location>
        <begin position="30"/>
        <end position="41"/>
    </location>
</feature>
<evidence type="ECO:0000256" key="2">
    <source>
        <dbReference type="SAM" id="Phobius"/>
    </source>
</evidence>
<dbReference type="OrthoDB" id="5855670at2759"/>
<dbReference type="eggNOG" id="ENOG502SBFJ">
    <property type="taxonomic scope" value="Eukaryota"/>
</dbReference>
<evidence type="ECO:0000256" key="1">
    <source>
        <dbReference type="SAM" id="MobiDB-lite"/>
    </source>
</evidence>
<feature type="region of interest" description="Disordered" evidence="1">
    <location>
        <begin position="185"/>
        <end position="230"/>
    </location>
</feature>
<dbReference type="HOGENOM" id="CLU_031752_0_0_1"/>
<dbReference type="EMBL" id="DS268557">
    <property type="protein sequence ID" value="EFO89488.1"/>
    <property type="molecule type" value="Genomic_DNA"/>
</dbReference>
<dbReference type="Proteomes" id="UP000008281">
    <property type="component" value="Unassembled WGS sequence"/>
</dbReference>